<evidence type="ECO:0000313" key="2">
    <source>
        <dbReference type="WBParaSite" id="PSU_v2.g10489.t1"/>
    </source>
</evidence>
<proteinExistence type="predicted"/>
<organism evidence="1 2">
    <name type="scientific">Panagrolaimus superbus</name>
    <dbReference type="NCBI Taxonomy" id="310955"/>
    <lineage>
        <taxon>Eukaryota</taxon>
        <taxon>Metazoa</taxon>
        <taxon>Ecdysozoa</taxon>
        <taxon>Nematoda</taxon>
        <taxon>Chromadorea</taxon>
        <taxon>Rhabditida</taxon>
        <taxon>Tylenchina</taxon>
        <taxon>Panagrolaimomorpha</taxon>
        <taxon>Panagrolaimoidea</taxon>
        <taxon>Panagrolaimidae</taxon>
        <taxon>Panagrolaimus</taxon>
    </lineage>
</organism>
<keyword evidence="1" id="KW-1185">Reference proteome</keyword>
<evidence type="ECO:0000313" key="1">
    <source>
        <dbReference type="Proteomes" id="UP000887577"/>
    </source>
</evidence>
<protein>
    <submittedName>
        <fullName evidence="2">Uncharacterized protein</fullName>
    </submittedName>
</protein>
<name>A0A914XU42_9BILA</name>
<sequence>MLSHSAVLYALNKLGKRAANPSKLLEKSLKLNVNSHQQPSLIMEVEVNLIKQLLQKYPPTENIQRNLMLQLNQTGLIVCNHRIAATEKTPDLIWLPDCFEVRYT</sequence>
<accession>A0A914XU42</accession>
<dbReference type="WBParaSite" id="PSU_v2.g10489.t1">
    <property type="protein sequence ID" value="PSU_v2.g10489.t1"/>
    <property type="gene ID" value="PSU_v2.g10489"/>
</dbReference>
<reference evidence="2" key="1">
    <citation type="submission" date="2022-11" db="UniProtKB">
        <authorList>
            <consortium name="WormBaseParasite"/>
        </authorList>
    </citation>
    <scope>IDENTIFICATION</scope>
</reference>
<dbReference type="AlphaFoldDB" id="A0A914XU42"/>
<dbReference type="Proteomes" id="UP000887577">
    <property type="component" value="Unplaced"/>
</dbReference>